<dbReference type="GO" id="GO:0008360">
    <property type="term" value="P:regulation of cell shape"/>
    <property type="evidence" value="ECO:0007669"/>
    <property type="project" value="UniProtKB-KW"/>
</dbReference>
<dbReference type="InterPro" id="IPR001608">
    <property type="entry name" value="Ala_racemase_N"/>
</dbReference>
<feature type="transmembrane region" description="Helical" evidence="15">
    <location>
        <begin position="161"/>
        <end position="185"/>
    </location>
</feature>
<protein>
    <recommendedName>
        <fullName evidence="13">Pyridoxal phosphate homeostasis protein</fullName>
        <shortName evidence="13">PLP homeostasis protein</shortName>
    </recommendedName>
</protein>
<comment type="function">
    <text evidence="12">Peptidoglycan polymerase that is essential for cell division.</text>
</comment>
<dbReference type="GO" id="GO:0032153">
    <property type="term" value="C:cell division site"/>
    <property type="evidence" value="ECO:0007669"/>
    <property type="project" value="TreeGrafter"/>
</dbReference>
<organism evidence="17 18">
    <name type="scientific">Mycobacterium bohemicum DSM 44277</name>
    <dbReference type="NCBI Taxonomy" id="1236609"/>
    <lineage>
        <taxon>Bacteria</taxon>
        <taxon>Bacillati</taxon>
        <taxon>Actinomycetota</taxon>
        <taxon>Actinomycetes</taxon>
        <taxon>Mycobacteriales</taxon>
        <taxon>Mycobacteriaceae</taxon>
        <taxon>Mycobacterium</taxon>
    </lineage>
</organism>
<dbReference type="UniPathway" id="UPA00219"/>
<evidence type="ECO:0000256" key="8">
    <source>
        <dbReference type="ARBA" id="ARBA00022989"/>
    </source>
</evidence>
<evidence type="ECO:0000256" key="12">
    <source>
        <dbReference type="ARBA" id="ARBA00049966"/>
    </source>
</evidence>
<keyword evidence="13" id="KW-0663">Pyridoxal phosphate</keyword>
<evidence type="ECO:0000313" key="17">
    <source>
        <dbReference type="EMBL" id="CPR03983.1"/>
    </source>
</evidence>
<dbReference type="InterPro" id="IPR001182">
    <property type="entry name" value="FtsW/RodA"/>
</dbReference>
<feature type="compositionally biased region" description="Gly residues" evidence="14">
    <location>
        <begin position="307"/>
        <end position="316"/>
    </location>
</feature>
<feature type="region of interest" description="Disordered" evidence="14">
    <location>
        <begin position="253"/>
        <end position="412"/>
    </location>
</feature>
<evidence type="ECO:0000313" key="18">
    <source>
        <dbReference type="Proteomes" id="UP000198875"/>
    </source>
</evidence>
<evidence type="ECO:0000256" key="14">
    <source>
        <dbReference type="SAM" id="MobiDB-lite"/>
    </source>
</evidence>
<proteinExistence type="inferred from homology"/>
<evidence type="ECO:0000256" key="6">
    <source>
        <dbReference type="ARBA" id="ARBA00022960"/>
    </source>
</evidence>
<evidence type="ECO:0000256" key="2">
    <source>
        <dbReference type="ARBA" id="ARBA00004752"/>
    </source>
</evidence>
<feature type="transmembrane region" description="Helical" evidence="15">
    <location>
        <begin position="50"/>
        <end position="66"/>
    </location>
</feature>
<comment type="similarity">
    <text evidence="13">Belongs to the pyridoxal phosphate-binding protein YggS/PROSC family.</text>
</comment>
<comment type="function">
    <text evidence="13">Pyridoxal 5'-phosphate (PLP)-binding protein, which is involved in PLP homeostasis.</text>
</comment>
<dbReference type="GO" id="GO:0030170">
    <property type="term" value="F:pyridoxal phosphate binding"/>
    <property type="evidence" value="ECO:0007669"/>
    <property type="project" value="UniProtKB-UniRule"/>
</dbReference>
<evidence type="ECO:0000256" key="5">
    <source>
        <dbReference type="ARBA" id="ARBA00022692"/>
    </source>
</evidence>
<dbReference type="GO" id="GO:0015648">
    <property type="term" value="F:lipid-linked peptidoglycan transporter activity"/>
    <property type="evidence" value="ECO:0007669"/>
    <property type="project" value="TreeGrafter"/>
</dbReference>
<feature type="transmembrane region" description="Helical" evidence="15">
    <location>
        <begin position="197"/>
        <end position="216"/>
    </location>
</feature>
<dbReference type="PANTHER" id="PTHR30474:SF2">
    <property type="entry name" value="PEPTIDOGLYCAN GLYCOSYLTRANSFERASE FTSW-RELATED"/>
    <property type="match status" value="1"/>
</dbReference>
<keyword evidence="17" id="KW-0132">Cell division</keyword>
<comment type="catalytic activity">
    <reaction evidence="11">
        <text>[GlcNAc-(1-&gt;4)-Mur2Ac(oyl-L-Ala-gamma-D-Glu-L-Lys-D-Ala-D-Ala)](n)-di-trans,octa-cis-undecaprenyl diphosphate + beta-D-GlcNAc-(1-&gt;4)-Mur2Ac(oyl-L-Ala-gamma-D-Glu-L-Lys-D-Ala-D-Ala)-di-trans,octa-cis-undecaprenyl diphosphate = [GlcNAc-(1-&gt;4)-Mur2Ac(oyl-L-Ala-gamma-D-Glu-L-Lys-D-Ala-D-Ala)](n+1)-di-trans,octa-cis-undecaprenyl diphosphate + di-trans,octa-cis-undecaprenyl diphosphate + H(+)</text>
        <dbReference type="Rhea" id="RHEA:23708"/>
        <dbReference type="Rhea" id="RHEA-COMP:9602"/>
        <dbReference type="Rhea" id="RHEA-COMP:9603"/>
        <dbReference type="ChEBI" id="CHEBI:15378"/>
        <dbReference type="ChEBI" id="CHEBI:58405"/>
        <dbReference type="ChEBI" id="CHEBI:60033"/>
        <dbReference type="ChEBI" id="CHEBI:78435"/>
        <dbReference type="EC" id="2.4.99.28"/>
    </reaction>
</comment>
<sequence>MLIPLVPAAVIALALIVAQPDLGQTVSLGIILLALLWYAGLPLRVFATSLLAVFMAGAALAMSAGYRSDRVRSWMNPENDPMDTGYQARQAKFALAHGGIFGDGLGQGVAKWNYLPNAHNDFIFAIIGEELGFVGAFGLLVLFGLFAYTGMRIARRSADPFLRLLTATTTMWVLGQAFINIGYVIGILPVTGIQLPLISAGGTSTAATLFMIGIMANAARHEPEAVAALRAGRDDKVNRFLRLPLPEPYVPSRLESFRDRKRVRPGDGHPAAGPGGGHRRLRPGPAGRRARGRDRGGACRPRRRPAGSGGPHGRGNAGPRCAPGRHLGAAGPRGERAQLSGARGDGRRGGGDAARQPHDHRRRHPRARPAVRNRLSAEGFGRQIHRHRPALHGGRPGAVQPSPGRADGPAGLAGLDGVNAVAGDMPGDREAALTRALASVRSRLAAAAEAAGRNVAEIELLPVTKFFPATDVAILSRLGCRAVGESRDQEASAKVAEVARLAKASGQAGLAGLRWHMVGHIQRNKARSVARWAHTAHSVDSVRLVGALDRGVSAARAEGRRAEPLHVYVEVSLDGDASRGGVDVSTPRAVDQVCEQVAASKHLELVGLMGIPPLDWDADEAFARLRSEHRRVLESHPGAVGLSAGMTNDFEIAVKHGSTCVRVGTALLGPRPLPSPY</sequence>
<feature type="compositionally biased region" description="Basic residues" evidence="14">
    <location>
        <begin position="277"/>
        <end position="292"/>
    </location>
</feature>
<dbReference type="InterPro" id="IPR029066">
    <property type="entry name" value="PLP-binding_barrel"/>
</dbReference>
<dbReference type="Proteomes" id="UP000198875">
    <property type="component" value="Unassembled WGS sequence"/>
</dbReference>
<dbReference type="SUPFAM" id="SSF51419">
    <property type="entry name" value="PLP-binding barrel"/>
    <property type="match status" value="1"/>
</dbReference>
<dbReference type="GO" id="GO:0005886">
    <property type="term" value="C:plasma membrane"/>
    <property type="evidence" value="ECO:0007669"/>
    <property type="project" value="TreeGrafter"/>
</dbReference>
<feature type="domain" description="Alanine racemase N-terminal" evidence="16">
    <location>
        <begin position="457"/>
        <end position="672"/>
    </location>
</feature>
<evidence type="ECO:0000256" key="10">
    <source>
        <dbReference type="ARBA" id="ARBA00038053"/>
    </source>
</evidence>
<evidence type="ECO:0000256" key="11">
    <source>
        <dbReference type="ARBA" id="ARBA00049902"/>
    </source>
</evidence>
<feature type="modified residue" description="N6-(pyridoxal phosphate)lysine" evidence="13">
    <location>
        <position position="465"/>
    </location>
</feature>
<dbReference type="AlphaFoldDB" id="A0A0U0W455"/>
<dbReference type="Pfam" id="PF01168">
    <property type="entry name" value="Ala_racemase_N"/>
    <property type="match status" value="1"/>
</dbReference>
<evidence type="ECO:0000256" key="7">
    <source>
        <dbReference type="ARBA" id="ARBA00022984"/>
    </source>
</evidence>
<keyword evidence="3" id="KW-0328">Glycosyltransferase</keyword>
<keyword evidence="6" id="KW-0133">Cell shape</keyword>
<dbReference type="GO" id="GO:0008955">
    <property type="term" value="F:peptidoglycan glycosyltransferase activity"/>
    <property type="evidence" value="ECO:0007669"/>
    <property type="project" value="UniProtKB-EC"/>
</dbReference>
<keyword evidence="17" id="KW-0131">Cell cycle</keyword>
<keyword evidence="5 15" id="KW-0812">Transmembrane</keyword>
<comment type="subcellular location">
    <subcellularLocation>
        <location evidence="1">Membrane</location>
        <topology evidence="1">Multi-pass membrane protein</topology>
    </subcellularLocation>
</comment>
<dbReference type="Gene3D" id="3.20.20.10">
    <property type="entry name" value="Alanine racemase"/>
    <property type="match status" value="1"/>
</dbReference>
<dbReference type="GO" id="GO:0009252">
    <property type="term" value="P:peptidoglycan biosynthetic process"/>
    <property type="evidence" value="ECO:0007669"/>
    <property type="project" value="UniProtKB-UniPathway"/>
</dbReference>
<gene>
    <name evidence="17" type="primary">ftsW</name>
    <name evidence="17" type="ORF">BN971_00368</name>
</gene>
<comment type="similarity">
    <text evidence="10">Belongs to the SEDS family. FtsW subfamily.</text>
</comment>
<evidence type="ECO:0000256" key="1">
    <source>
        <dbReference type="ARBA" id="ARBA00004141"/>
    </source>
</evidence>
<feature type="compositionally biased region" description="Low complexity" evidence="14">
    <location>
        <begin position="403"/>
        <end position="412"/>
    </location>
</feature>
<keyword evidence="8 15" id="KW-1133">Transmembrane helix</keyword>
<keyword evidence="9 15" id="KW-0472">Membrane</keyword>
<dbReference type="CDD" id="cd00635">
    <property type="entry name" value="PLPDE_III_YBL036c_like"/>
    <property type="match status" value="1"/>
</dbReference>
<keyword evidence="4" id="KW-0808">Transferase</keyword>
<dbReference type="PANTHER" id="PTHR30474">
    <property type="entry name" value="CELL CYCLE PROTEIN"/>
    <property type="match status" value="1"/>
</dbReference>
<name>A0A0U0W455_MYCBE</name>
<evidence type="ECO:0000256" key="15">
    <source>
        <dbReference type="SAM" id="Phobius"/>
    </source>
</evidence>
<evidence type="ECO:0000256" key="4">
    <source>
        <dbReference type="ARBA" id="ARBA00022679"/>
    </source>
</evidence>
<dbReference type="HAMAP" id="MF_02087">
    <property type="entry name" value="PLP_homeostasis"/>
    <property type="match status" value="1"/>
</dbReference>
<dbReference type="GO" id="GO:0051301">
    <property type="term" value="P:cell division"/>
    <property type="evidence" value="ECO:0007669"/>
    <property type="project" value="UniProtKB-KW"/>
</dbReference>
<feature type="transmembrane region" description="Helical" evidence="15">
    <location>
        <begin position="122"/>
        <end position="149"/>
    </location>
</feature>
<feature type="compositionally biased region" description="Basic residues" evidence="14">
    <location>
        <begin position="358"/>
        <end position="371"/>
    </location>
</feature>
<reference evidence="17 18" key="1">
    <citation type="submission" date="2015-03" db="EMBL/GenBank/DDBJ databases">
        <authorList>
            <person name="Murphy D."/>
        </authorList>
    </citation>
    <scope>NUCLEOTIDE SEQUENCE [LARGE SCALE GENOMIC DNA]</scope>
    <source>
        <strain evidence="17 18">DSM 44277</strain>
    </source>
</reference>
<dbReference type="Pfam" id="PF01098">
    <property type="entry name" value="FTSW_RODA_SPOVE"/>
    <property type="match status" value="1"/>
</dbReference>
<keyword evidence="7" id="KW-0573">Peptidoglycan synthesis</keyword>
<evidence type="ECO:0000256" key="3">
    <source>
        <dbReference type="ARBA" id="ARBA00022676"/>
    </source>
</evidence>
<comment type="pathway">
    <text evidence="2">Cell wall biogenesis; peptidoglycan biosynthesis.</text>
</comment>
<evidence type="ECO:0000259" key="16">
    <source>
        <dbReference type="Pfam" id="PF01168"/>
    </source>
</evidence>
<dbReference type="PROSITE" id="PS01211">
    <property type="entry name" value="UPF0001"/>
    <property type="match status" value="1"/>
</dbReference>
<accession>A0A0U0W455</accession>
<dbReference type="PROSITE" id="PS00428">
    <property type="entry name" value="FTSW_RODA_SPOVE"/>
    <property type="match status" value="1"/>
</dbReference>
<dbReference type="InterPro" id="IPR018365">
    <property type="entry name" value="Cell_cycle_FtsW-rel_CS"/>
</dbReference>
<evidence type="ECO:0000256" key="9">
    <source>
        <dbReference type="ARBA" id="ARBA00023136"/>
    </source>
</evidence>
<evidence type="ECO:0000256" key="13">
    <source>
        <dbReference type="HAMAP-Rule" id="MF_02087"/>
    </source>
</evidence>
<dbReference type="InterPro" id="IPR011078">
    <property type="entry name" value="PyrdxlP_homeostasis"/>
</dbReference>
<dbReference type="EMBL" id="CSTD01000001">
    <property type="protein sequence ID" value="CPR03983.1"/>
    <property type="molecule type" value="Genomic_DNA"/>
</dbReference>